<evidence type="ECO:0000256" key="3">
    <source>
        <dbReference type="ARBA" id="ARBA00023082"/>
    </source>
</evidence>
<dbReference type="CDD" id="cd06171">
    <property type="entry name" value="Sigma70_r4"/>
    <property type="match status" value="1"/>
</dbReference>
<dbReference type="InterPro" id="IPR039425">
    <property type="entry name" value="RNA_pol_sigma-70-like"/>
</dbReference>
<evidence type="ECO:0000313" key="7">
    <source>
        <dbReference type="EMBL" id="MCH4551340.1"/>
    </source>
</evidence>
<dbReference type="InterPro" id="IPR014327">
    <property type="entry name" value="RNA_pol_sigma70_bacteroid"/>
</dbReference>
<keyword evidence="8" id="KW-1185">Reference proteome</keyword>
<comment type="similarity">
    <text evidence="1">Belongs to the sigma-70 factor family. ECF subfamily.</text>
</comment>
<keyword evidence="3" id="KW-0731">Sigma factor</keyword>
<evidence type="ECO:0000256" key="2">
    <source>
        <dbReference type="ARBA" id="ARBA00023015"/>
    </source>
</evidence>
<dbReference type="PANTHER" id="PTHR43133:SF46">
    <property type="entry name" value="RNA POLYMERASE SIGMA-70 FACTOR ECF SUBFAMILY"/>
    <property type="match status" value="1"/>
</dbReference>
<dbReference type="InterPro" id="IPR013249">
    <property type="entry name" value="RNA_pol_sigma70_r4_t2"/>
</dbReference>
<name>A0ABS9REH0_9FLAO</name>
<dbReference type="InterPro" id="IPR014284">
    <property type="entry name" value="RNA_pol_sigma-70_dom"/>
</dbReference>
<accession>A0ABS9REH0</accession>
<feature type="domain" description="RNA polymerase sigma-70 region 2" evidence="5">
    <location>
        <begin position="19"/>
        <end position="81"/>
    </location>
</feature>
<dbReference type="InterPro" id="IPR013325">
    <property type="entry name" value="RNA_pol_sigma_r2"/>
</dbReference>
<evidence type="ECO:0000259" key="6">
    <source>
        <dbReference type="Pfam" id="PF08281"/>
    </source>
</evidence>
<dbReference type="PANTHER" id="PTHR43133">
    <property type="entry name" value="RNA POLYMERASE ECF-TYPE SIGMA FACTO"/>
    <property type="match status" value="1"/>
</dbReference>
<proteinExistence type="inferred from homology"/>
<dbReference type="InterPro" id="IPR007627">
    <property type="entry name" value="RNA_pol_sigma70_r2"/>
</dbReference>
<evidence type="ECO:0000259" key="5">
    <source>
        <dbReference type="Pfam" id="PF04542"/>
    </source>
</evidence>
<dbReference type="RefSeq" id="WP_240571678.1">
    <property type="nucleotide sequence ID" value="NZ_CP136709.1"/>
</dbReference>
<feature type="domain" description="RNA polymerase sigma factor 70 region 4 type 2" evidence="6">
    <location>
        <begin position="110"/>
        <end position="159"/>
    </location>
</feature>
<evidence type="ECO:0000256" key="1">
    <source>
        <dbReference type="ARBA" id="ARBA00010641"/>
    </source>
</evidence>
<reference evidence="7" key="1">
    <citation type="submission" date="2022-02" db="EMBL/GenBank/DDBJ databases">
        <title>Aestuariibaculum sp., a marine bacterium isolated from sediment in Guangxi.</title>
        <authorList>
            <person name="Ying J."/>
        </authorList>
    </citation>
    <scope>NUCLEOTIDE SEQUENCE</scope>
    <source>
        <strain evidence="7">L182</strain>
    </source>
</reference>
<evidence type="ECO:0000256" key="4">
    <source>
        <dbReference type="ARBA" id="ARBA00023163"/>
    </source>
</evidence>
<dbReference type="Proteomes" id="UP001156141">
    <property type="component" value="Unassembled WGS sequence"/>
</dbReference>
<dbReference type="Gene3D" id="1.10.1740.10">
    <property type="match status" value="1"/>
</dbReference>
<dbReference type="EMBL" id="JAKVQD010000001">
    <property type="protein sequence ID" value="MCH4551340.1"/>
    <property type="molecule type" value="Genomic_DNA"/>
</dbReference>
<dbReference type="Pfam" id="PF04542">
    <property type="entry name" value="Sigma70_r2"/>
    <property type="match status" value="1"/>
</dbReference>
<evidence type="ECO:0000313" key="8">
    <source>
        <dbReference type="Proteomes" id="UP001156141"/>
    </source>
</evidence>
<dbReference type="Pfam" id="PF08281">
    <property type="entry name" value="Sigma70_r4_2"/>
    <property type="match status" value="1"/>
</dbReference>
<dbReference type="Gene3D" id="1.10.10.10">
    <property type="entry name" value="Winged helix-like DNA-binding domain superfamily/Winged helix DNA-binding domain"/>
    <property type="match status" value="1"/>
</dbReference>
<keyword evidence="2" id="KW-0805">Transcription regulation</keyword>
<keyword evidence="4" id="KW-0804">Transcription</keyword>
<dbReference type="NCBIfam" id="TIGR02937">
    <property type="entry name" value="sigma70-ECF"/>
    <property type="match status" value="1"/>
</dbReference>
<protein>
    <submittedName>
        <fullName evidence="7">RNA polymerase sigma-70 factor</fullName>
    </submittedName>
</protein>
<dbReference type="NCBIfam" id="TIGR02985">
    <property type="entry name" value="Sig70_bacteroi1"/>
    <property type="match status" value="1"/>
</dbReference>
<comment type="caution">
    <text evidence="7">The sequence shown here is derived from an EMBL/GenBank/DDBJ whole genome shotgun (WGS) entry which is preliminary data.</text>
</comment>
<dbReference type="SUPFAM" id="SSF88946">
    <property type="entry name" value="Sigma2 domain of RNA polymerase sigma factors"/>
    <property type="match status" value="1"/>
</dbReference>
<gene>
    <name evidence="7" type="ORF">MKW35_01815</name>
</gene>
<dbReference type="InterPro" id="IPR036388">
    <property type="entry name" value="WH-like_DNA-bd_sf"/>
</dbReference>
<dbReference type="InterPro" id="IPR013324">
    <property type="entry name" value="RNA_pol_sigma_r3/r4-like"/>
</dbReference>
<organism evidence="7 8">
    <name type="scientific">Aestuariibaculum lutulentum</name>
    <dbReference type="NCBI Taxonomy" id="2920935"/>
    <lineage>
        <taxon>Bacteria</taxon>
        <taxon>Pseudomonadati</taxon>
        <taxon>Bacteroidota</taxon>
        <taxon>Flavobacteriia</taxon>
        <taxon>Flavobacteriales</taxon>
        <taxon>Flavobacteriaceae</taxon>
    </lineage>
</organism>
<sequence length="184" mass="21748">MIAENSEITAKSFKGIYYSMYPRLLSFSLKYVNDQFVAEEVVEECMLYLWERRKDLQNIKDLKSYLYTMVKNRCYAYLRNNYKEIPLEAVNTELLSQEDQFIIEEETHAILMKAVEELPEKCKKVFKMSCIDGIKYKDIAAEMDITVNTVKSQRSRAIELLKRSLKDQSFVVIYLSILLKTQIF</sequence>
<dbReference type="SUPFAM" id="SSF88659">
    <property type="entry name" value="Sigma3 and sigma4 domains of RNA polymerase sigma factors"/>
    <property type="match status" value="1"/>
</dbReference>